<dbReference type="SUPFAM" id="SSF103473">
    <property type="entry name" value="MFS general substrate transporter"/>
    <property type="match status" value="1"/>
</dbReference>
<feature type="transmembrane region" description="Helical" evidence="6">
    <location>
        <begin position="369"/>
        <end position="393"/>
    </location>
</feature>
<feature type="transmembrane region" description="Helical" evidence="6">
    <location>
        <begin position="472"/>
        <end position="496"/>
    </location>
</feature>
<name>A0A8A1MGA4_AJECA</name>
<feature type="transmembrane region" description="Helical" evidence="6">
    <location>
        <begin position="541"/>
        <end position="561"/>
    </location>
</feature>
<dbReference type="InterPro" id="IPR036259">
    <property type="entry name" value="MFS_trans_sf"/>
</dbReference>
<evidence type="ECO:0000259" key="7">
    <source>
        <dbReference type="PROSITE" id="PS50850"/>
    </source>
</evidence>
<feature type="transmembrane region" description="Helical" evidence="6">
    <location>
        <begin position="127"/>
        <end position="144"/>
    </location>
</feature>
<proteinExistence type="predicted"/>
<dbReference type="CDD" id="cd17323">
    <property type="entry name" value="MFS_Tpo1_MDR_like"/>
    <property type="match status" value="1"/>
</dbReference>
<keyword evidence="2 6" id="KW-0812">Transmembrane</keyword>
<feature type="region of interest" description="Disordered" evidence="5">
    <location>
        <begin position="584"/>
        <end position="616"/>
    </location>
</feature>
<sequence>MRHVHARVGEGLGMLAGCWLDEPESLPTNLTEEGMRDISLMISLQVLELLRLLIPESCTAWTWSLQWFQSRQQPNRSYCRCHWLLGVRVHDDPSLGVPSSSVDPNFEVDWDENDPANPRNWPLRVKGMSTAFLSWSTFTVVLYSTSYTAGLEDIAKEFDTSETLVTLGLTLYLIGLAIGSVILAPLSEMYGRRPVSIASLFLFTVFIIPCGLCTSVSELIVLRFLGALSGSAMISSAPGSISDMVDDEHRALAFSIWSIGPLNGPVFGPIIGGYVTQYLGWRWTNWLSIIFSGVALIFMCLMKETYTPVLLQKRAARLREEDDDPRWWSRYDQKASLISVLKMNLSRPFVMAVLEPICNIIPLPPPHSIFWNLYIAIVYAILYLCFVAYPIVFREIRGWTVGESGLAFLGIGVGSLTTIAVEPLLRRMINGHKLDPETGKVPPESMVSVVCIAAILVPAGELWFAWTCAPATIHWIAPILAGIPFGMGNTGVFIYASNYLTFSYGVYAASAMAGNSVMRSVFGGVLPLAGPAMYAKLGPNWASTLLGLLEVMIIPIPFVFYKYGHKIRMKSAMIRAMQADKAKLAGKRSKKRRENDGEKGGEEAVGGGGLLEKEIV</sequence>
<dbReference type="OrthoDB" id="3365399at2759"/>
<dbReference type="PANTHER" id="PTHR23502:SF12">
    <property type="entry name" value="MULTIDRUG TRANSPORTER, PUTATIVE (AFU_ORTHOLOGUE AFUA_1G06440)-RELATED"/>
    <property type="match status" value="1"/>
</dbReference>
<evidence type="ECO:0000256" key="3">
    <source>
        <dbReference type="ARBA" id="ARBA00022989"/>
    </source>
</evidence>
<dbReference type="PROSITE" id="PS00216">
    <property type="entry name" value="SUGAR_TRANSPORT_1"/>
    <property type="match status" value="1"/>
</dbReference>
<evidence type="ECO:0000313" key="9">
    <source>
        <dbReference type="Proteomes" id="UP000663671"/>
    </source>
</evidence>
<dbReference type="Proteomes" id="UP000663671">
    <property type="component" value="Chromosome 1"/>
</dbReference>
<dbReference type="InterPro" id="IPR005829">
    <property type="entry name" value="Sugar_transporter_CS"/>
</dbReference>
<evidence type="ECO:0000256" key="4">
    <source>
        <dbReference type="ARBA" id="ARBA00023136"/>
    </source>
</evidence>
<dbReference type="GO" id="GO:0005886">
    <property type="term" value="C:plasma membrane"/>
    <property type="evidence" value="ECO:0007669"/>
    <property type="project" value="TreeGrafter"/>
</dbReference>
<dbReference type="InterPro" id="IPR011701">
    <property type="entry name" value="MFS"/>
</dbReference>
<feature type="transmembrane region" description="Helical" evidence="6">
    <location>
        <begin position="251"/>
        <end position="271"/>
    </location>
</feature>
<dbReference type="EMBL" id="CP069114">
    <property type="protein sequence ID" value="QSS63592.1"/>
    <property type="molecule type" value="Genomic_DNA"/>
</dbReference>
<feature type="compositionally biased region" description="Basic and acidic residues" evidence="5">
    <location>
        <begin position="593"/>
        <end position="602"/>
    </location>
</feature>
<dbReference type="GO" id="GO:0022857">
    <property type="term" value="F:transmembrane transporter activity"/>
    <property type="evidence" value="ECO:0007669"/>
    <property type="project" value="InterPro"/>
</dbReference>
<reference evidence="8" key="1">
    <citation type="submission" date="2021-01" db="EMBL/GenBank/DDBJ databases">
        <title>Chromosome-level genome assembly of a human fungal pathogen reveals clustering of transcriptionally co-regulated genes.</title>
        <authorList>
            <person name="Voorhies M."/>
            <person name="Cohen S."/>
            <person name="Shea T.P."/>
            <person name="Petrus S."/>
            <person name="Munoz J.F."/>
            <person name="Poplawski S."/>
            <person name="Goldman W.E."/>
            <person name="Michael T."/>
            <person name="Cuomo C.A."/>
            <person name="Sil A."/>
            <person name="Beyhan S."/>
        </authorList>
    </citation>
    <scope>NUCLEOTIDE SEQUENCE</scope>
    <source>
        <strain evidence="8">WU24</strain>
    </source>
</reference>
<feature type="transmembrane region" description="Helical" evidence="6">
    <location>
        <begin position="164"/>
        <end position="183"/>
    </location>
</feature>
<feature type="domain" description="Major facilitator superfamily (MFS) profile" evidence="7">
    <location>
        <begin position="123"/>
        <end position="567"/>
    </location>
</feature>
<evidence type="ECO:0000313" key="8">
    <source>
        <dbReference type="EMBL" id="QSS63592.1"/>
    </source>
</evidence>
<gene>
    <name evidence="8" type="ORF">I7I51_00651</name>
</gene>
<dbReference type="GO" id="GO:0140115">
    <property type="term" value="P:export across plasma membrane"/>
    <property type="evidence" value="ECO:0007669"/>
    <property type="project" value="UniProtKB-ARBA"/>
</dbReference>
<evidence type="ECO:0000256" key="6">
    <source>
        <dbReference type="SAM" id="Phobius"/>
    </source>
</evidence>
<dbReference type="PANTHER" id="PTHR23502">
    <property type="entry name" value="MAJOR FACILITATOR SUPERFAMILY"/>
    <property type="match status" value="1"/>
</dbReference>
<protein>
    <submittedName>
        <fullName evidence="8">Polyamine transporter 1</fullName>
    </submittedName>
</protein>
<organism evidence="8 9">
    <name type="scientific">Ajellomyces capsulatus</name>
    <name type="common">Darling's disease fungus</name>
    <name type="synonym">Histoplasma capsulatum</name>
    <dbReference type="NCBI Taxonomy" id="5037"/>
    <lineage>
        <taxon>Eukaryota</taxon>
        <taxon>Fungi</taxon>
        <taxon>Dikarya</taxon>
        <taxon>Ascomycota</taxon>
        <taxon>Pezizomycotina</taxon>
        <taxon>Eurotiomycetes</taxon>
        <taxon>Eurotiomycetidae</taxon>
        <taxon>Onygenales</taxon>
        <taxon>Ajellomycetaceae</taxon>
        <taxon>Histoplasma</taxon>
    </lineage>
</organism>
<dbReference type="InterPro" id="IPR020846">
    <property type="entry name" value="MFS_dom"/>
</dbReference>
<feature type="transmembrane region" description="Helical" evidence="6">
    <location>
        <begin position="283"/>
        <end position="302"/>
    </location>
</feature>
<dbReference type="PROSITE" id="PS50850">
    <property type="entry name" value="MFS"/>
    <property type="match status" value="1"/>
</dbReference>
<evidence type="ECO:0000256" key="2">
    <source>
        <dbReference type="ARBA" id="ARBA00022692"/>
    </source>
</evidence>
<dbReference type="Pfam" id="PF07690">
    <property type="entry name" value="MFS_1"/>
    <property type="match status" value="1"/>
</dbReference>
<dbReference type="Gene3D" id="1.20.1250.20">
    <property type="entry name" value="MFS general substrate transporter like domains"/>
    <property type="match status" value="1"/>
</dbReference>
<dbReference type="FunFam" id="1.20.1250.20:FF:000011">
    <property type="entry name" value="MFS multidrug transporter, putative"/>
    <property type="match status" value="1"/>
</dbReference>
<feature type="transmembrane region" description="Helical" evidence="6">
    <location>
        <begin position="405"/>
        <end position="425"/>
    </location>
</feature>
<dbReference type="VEuPathDB" id="FungiDB:I7I51_00651"/>
<comment type="subcellular location">
    <subcellularLocation>
        <location evidence="1">Membrane</location>
        <topology evidence="1">Multi-pass membrane protein</topology>
    </subcellularLocation>
</comment>
<evidence type="ECO:0000256" key="1">
    <source>
        <dbReference type="ARBA" id="ARBA00004141"/>
    </source>
</evidence>
<dbReference type="GO" id="GO:0042908">
    <property type="term" value="P:xenobiotic transport"/>
    <property type="evidence" value="ECO:0007669"/>
    <property type="project" value="UniProtKB-ARBA"/>
</dbReference>
<accession>A0A8A1MGA4</accession>
<keyword evidence="4 6" id="KW-0472">Membrane</keyword>
<dbReference type="AlphaFoldDB" id="A0A8A1MGA4"/>
<feature type="transmembrane region" description="Helical" evidence="6">
    <location>
        <begin position="446"/>
        <end position="466"/>
    </location>
</feature>
<evidence type="ECO:0000256" key="5">
    <source>
        <dbReference type="SAM" id="MobiDB-lite"/>
    </source>
</evidence>
<feature type="transmembrane region" description="Helical" evidence="6">
    <location>
        <begin position="195"/>
        <end position="214"/>
    </location>
</feature>
<keyword evidence="3 6" id="KW-1133">Transmembrane helix</keyword>